<dbReference type="Proteomes" id="UP000198348">
    <property type="component" value="Unassembled WGS sequence"/>
</dbReference>
<dbReference type="EMBL" id="FZNW01000002">
    <property type="protein sequence ID" value="SNR33082.1"/>
    <property type="molecule type" value="Genomic_DNA"/>
</dbReference>
<feature type="compositionally biased region" description="Low complexity" evidence="1">
    <location>
        <begin position="120"/>
        <end position="139"/>
    </location>
</feature>
<reference evidence="2 3" key="1">
    <citation type="submission" date="2017-06" db="EMBL/GenBank/DDBJ databases">
        <authorList>
            <person name="Kim H.J."/>
            <person name="Triplett B.A."/>
        </authorList>
    </citation>
    <scope>NUCLEOTIDE SEQUENCE [LARGE SCALE GENOMIC DNA]</scope>
    <source>
        <strain evidence="2 3">DSM 45207</strain>
    </source>
</reference>
<name>A0A238VFB1_9PSEU</name>
<accession>A0A238VFB1</accession>
<sequence length="199" mass="21369">MGRRDAGQAGGYGPAAPGIAHEDGIRRSRRNRHVPATDLLAREGRPIDEDDGPVLGEAVASVRRGMLGVAAALVVVAGGAPVVHDALFGGESTAGSEDGHRAETRDESPAEGRDTVEPASSSKTTTSTPSAEPDPAEAAPPEEPEPRQGRDSEPHQQTDDRQPSGSAPDWREEWQEYVPDQYEEYAEDGSEYQRRYWGE</sequence>
<keyword evidence="3" id="KW-1185">Reference proteome</keyword>
<dbReference type="RefSeq" id="WP_141134551.1">
    <property type="nucleotide sequence ID" value="NZ_FZNW01000002.1"/>
</dbReference>
<feature type="compositionally biased region" description="Basic and acidic residues" evidence="1">
    <location>
        <begin position="97"/>
        <end position="116"/>
    </location>
</feature>
<evidence type="ECO:0000313" key="3">
    <source>
        <dbReference type="Proteomes" id="UP000198348"/>
    </source>
</evidence>
<dbReference type="AlphaFoldDB" id="A0A238VFB1"/>
<evidence type="ECO:0000313" key="2">
    <source>
        <dbReference type="EMBL" id="SNR33082.1"/>
    </source>
</evidence>
<proteinExistence type="predicted"/>
<feature type="region of interest" description="Disordered" evidence="1">
    <location>
        <begin position="89"/>
        <end position="176"/>
    </location>
</feature>
<feature type="compositionally biased region" description="Basic and acidic residues" evidence="1">
    <location>
        <begin position="144"/>
        <end position="162"/>
    </location>
</feature>
<protein>
    <submittedName>
        <fullName evidence="2">Uncharacterized protein</fullName>
    </submittedName>
</protein>
<feature type="region of interest" description="Disordered" evidence="1">
    <location>
        <begin position="1"/>
        <end position="33"/>
    </location>
</feature>
<gene>
    <name evidence="2" type="ORF">SAMN06265360_102191</name>
</gene>
<evidence type="ECO:0000256" key="1">
    <source>
        <dbReference type="SAM" id="MobiDB-lite"/>
    </source>
</evidence>
<organism evidence="2 3">
    <name type="scientific">Haloechinothrix alba</name>
    <dbReference type="NCBI Taxonomy" id="664784"/>
    <lineage>
        <taxon>Bacteria</taxon>
        <taxon>Bacillati</taxon>
        <taxon>Actinomycetota</taxon>
        <taxon>Actinomycetes</taxon>
        <taxon>Pseudonocardiales</taxon>
        <taxon>Pseudonocardiaceae</taxon>
        <taxon>Haloechinothrix</taxon>
    </lineage>
</organism>